<accession>A0A1I5KF49</accession>
<dbReference type="Proteomes" id="UP000182692">
    <property type="component" value="Unassembled WGS sequence"/>
</dbReference>
<protein>
    <submittedName>
        <fullName evidence="1">Uncharacterized protein</fullName>
    </submittedName>
</protein>
<dbReference type="AlphaFoldDB" id="A0A1I5KF49"/>
<organism evidence="1 2">
    <name type="scientific">Enterovibrio norvegicus DSM 15893</name>
    <dbReference type="NCBI Taxonomy" id="1121869"/>
    <lineage>
        <taxon>Bacteria</taxon>
        <taxon>Pseudomonadati</taxon>
        <taxon>Pseudomonadota</taxon>
        <taxon>Gammaproteobacteria</taxon>
        <taxon>Vibrionales</taxon>
        <taxon>Vibrionaceae</taxon>
        <taxon>Enterovibrio</taxon>
    </lineage>
</organism>
<evidence type="ECO:0000313" key="2">
    <source>
        <dbReference type="Proteomes" id="UP000182692"/>
    </source>
</evidence>
<gene>
    <name evidence="1" type="ORF">SAMN03084138_00607</name>
</gene>
<dbReference type="STRING" id="1121869.SAMN03084138_00607"/>
<dbReference type="EMBL" id="FOWR01000003">
    <property type="protein sequence ID" value="SFO83343.1"/>
    <property type="molecule type" value="Genomic_DNA"/>
</dbReference>
<sequence>MLFLCWHMFGLDFHDCFEFGLVVISGDAYLMTAYAFVSTHIKAGIWFGKFLKLDAEYKCTDHEYNNDNPSEYL</sequence>
<evidence type="ECO:0000313" key="1">
    <source>
        <dbReference type="EMBL" id="SFO83343.1"/>
    </source>
</evidence>
<proteinExistence type="predicted"/>
<reference evidence="1 2" key="1">
    <citation type="submission" date="2016-10" db="EMBL/GenBank/DDBJ databases">
        <authorList>
            <person name="de Groot N.N."/>
        </authorList>
    </citation>
    <scope>NUCLEOTIDE SEQUENCE [LARGE SCALE GENOMIC DNA]</scope>
    <source>
        <strain evidence="1 2">DSM 15893</strain>
    </source>
</reference>
<name>A0A1I5KF49_9GAMM</name>